<dbReference type="PANTHER" id="PTHR24201:SF15">
    <property type="entry name" value="ANKYRIN REPEAT DOMAIN-CONTAINING PROTEIN 66"/>
    <property type="match status" value="1"/>
</dbReference>
<reference evidence="5 6" key="1">
    <citation type="submission" date="2022-05" db="EMBL/GenBank/DDBJ databases">
        <authorList>
            <consortium name="Genoscope - CEA"/>
            <person name="William W."/>
        </authorList>
    </citation>
    <scope>NUCLEOTIDE SEQUENCE [LARGE SCALE GENOMIC DNA]</scope>
</reference>
<feature type="region of interest" description="Disordered" evidence="4">
    <location>
        <begin position="533"/>
        <end position="611"/>
    </location>
</feature>
<name>A0ABN8ML39_9CNID</name>
<dbReference type="InterPro" id="IPR002110">
    <property type="entry name" value="Ankyrin_rpt"/>
</dbReference>
<dbReference type="SUPFAM" id="SSF48403">
    <property type="entry name" value="Ankyrin repeat"/>
    <property type="match status" value="1"/>
</dbReference>
<evidence type="ECO:0000256" key="4">
    <source>
        <dbReference type="SAM" id="MobiDB-lite"/>
    </source>
</evidence>
<evidence type="ECO:0000313" key="5">
    <source>
        <dbReference type="EMBL" id="CAH3028024.1"/>
    </source>
</evidence>
<evidence type="ECO:0000256" key="2">
    <source>
        <dbReference type="ARBA" id="ARBA00023043"/>
    </source>
</evidence>
<feature type="compositionally biased region" description="Basic residues" evidence="4">
    <location>
        <begin position="306"/>
        <end position="315"/>
    </location>
</feature>
<feature type="compositionally biased region" description="Low complexity" evidence="4">
    <location>
        <begin position="273"/>
        <end position="283"/>
    </location>
</feature>
<feature type="compositionally biased region" description="Polar residues" evidence="4">
    <location>
        <begin position="453"/>
        <end position="462"/>
    </location>
</feature>
<organism evidence="5 6">
    <name type="scientific">Porites evermanni</name>
    <dbReference type="NCBI Taxonomy" id="104178"/>
    <lineage>
        <taxon>Eukaryota</taxon>
        <taxon>Metazoa</taxon>
        <taxon>Cnidaria</taxon>
        <taxon>Anthozoa</taxon>
        <taxon>Hexacorallia</taxon>
        <taxon>Scleractinia</taxon>
        <taxon>Fungiina</taxon>
        <taxon>Poritidae</taxon>
        <taxon>Porites</taxon>
    </lineage>
</organism>
<feature type="repeat" description="ANK" evidence="3">
    <location>
        <begin position="76"/>
        <end position="108"/>
    </location>
</feature>
<sequence>MTIRADDEEETKLHVAVRLHNLKLVRAALRDRGLDIDALGTCGWTALHEAASCGYQDIVELLLENGADPNIQDSVQKCTPIHLAARKGHLEVVRSLVQSGARLDLKNSERKIPQDYAQEECRVFLMRQRIDDVVKLSPSPVEDNQSVQRVYGGRSSQSPVLSKVRRSSPQWSESSQSSTESMSSTCSGSSESFYASSPDIYQPGPGEIKVALDFNRSRHTLIVRLEEIRDVKLPADHNLSHVYVKCYIVPDFKKATKRKTALHTLLQNDGGRSSSDSVASWSSEDNNLGKPSEKSRGKKFVSSLRRGSRFSSKKKRDQDQVSSMPQNMVAIYRISTKFSETFRYDSAHLRKVDFDTANVQLVVSGRNRVTLQSQTVACLTVPLASCGKMTTPQWLPLVYRILLPSGQYVEEQQPLQQSKSWEDRRATLTRRSSAWDNAKLSMSMPNIEYATSSTATSQTFPRTSHGGEGGFPVDGSKKYKKHSGAGKMLKKEIKLLKGKGNYRYGNSAARQESEYDARNDETVVASFCNDDFEGRSRATLPPRPNYTGRDPSRTVRDQSRDSADRLRDQPTQRVDESRRSGVRNSLCDDAPEVVDLQDHEQGSRPELEHRSSFARSLKYSRAFQQQKSASHRQDIVIDDMESEDLEEAPNVPFTISQFYGRNSGITCS</sequence>
<dbReference type="SUPFAM" id="SSF49562">
    <property type="entry name" value="C2 domain (Calcium/lipid-binding domain, CaLB)"/>
    <property type="match status" value="1"/>
</dbReference>
<dbReference type="Gene3D" id="1.25.40.20">
    <property type="entry name" value="Ankyrin repeat-containing domain"/>
    <property type="match status" value="1"/>
</dbReference>
<dbReference type="Gene3D" id="2.60.40.150">
    <property type="entry name" value="C2 domain"/>
    <property type="match status" value="1"/>
</dbReference>
<dbReference type="PROSITE" id="PS50297">
    <property type="entry name" value="ANK_REP_REGION"/>
    <property type="match status" value="2"/>
</dbReference>
<accession>A0ABN8ML39</accession>
<dbReference type="Proteomes" id="UP001159427">
    <property type="component" value="Unassembled WGS sequence"/>
</dbReference>
<feature type="region of interest" description="Disordered" evidence="4">
    <location>
        <begin position="267"/>
        <end position="323"/>
    </location>
</feature>
<keyword evidence="2 3" id="KW-0040">ANK repeat</keyword>
<dbReference type="InterPro" id="IPR050776">
    <property type="entry name" value="Ank_Repeat/CDKN_Inhibitor"/>
</dbReference>
<dbReference type="PROSITE" id="PS50088">
    <property type="entry name" value="ANK_REPEAT"/>
    <property type="match status" value="2"/>
</dbReference>
<protein>
    <submittedName>
        <fullName evidence="5">Uncharacterized protein</fullName>
    </submittedName>
</protein>
<feature type="compositionally biased region" description="Polar residues" evidence="4">
    <location>
        <begin position="142"/>
        <end position="160"/>
    </location>
</feature>
<dbReference type="EMBL" id="CALNXI010000485">
    <property type="protein sequence ID" value="CAH3028024.1"/>
    <property type="molecule type" value="Genomic_DNA"/>
</dbReference>
<keyword evidence="1" id="KW-0677">Repeat</keyword>
<dbReference type="PANTHER" id="PTHR24201">
    <property type="entry name" value="ANK_REP_REGION DOMAIN-CONTAINING PROTEIN"/>
    <property type="match status" value="1"/>
</dbReference>
<proteinExistence type="predicted"/>
<dbReference type="SMART" id="SM00248">
    <property type="entry name" value="ANK"/>
    <property type="match status" value="3"/>
</dbReference>
<feature type="region of interest" description="Disordered" evidence="4">
    <location>
        <begin position="453"/>
        <end position="485"/>
    </location>
</feature>
<evidence type="ECO:0000256" key="1">
    <source>
        <dbReference type="ARBA" id="ARBA00022737"/>
    </source>
</evidence>
<evidence type="ECO:0000256" key="3">
    <source>
        <dbReference type="PROSITE-ProRule" id="PRU00023"/>
    </source>
</evidence>
<keyword evidence="6" id="KW-1185">Reference proteome</keyword>
<dbReference type="Pfam" id="PF12796">
    <property type="entry name" value="Ank_2"/>
    <property type="match status" value="1"/>
</dbReference>
<feature type="compositionally biased region" description="Low complexity" evidence="4">
    <location>
        <begin position="167"/>
        <end position="192"/>
    </location>
</feature>
<dbReference type="Pfam" id="PF00023">
    <property type="entry name" value="Ank"/>
    <property type="match status" value="1"/>
</dbReference>
<feature type="repeat" description="ANK" evidence="3">
    <location>
        <begin position="42"/>
        <end position="74"/>
    </location>
</feature>
<feature type="region of interest" description="Disordered" evidence="4">
    <location>
        <begin position="136"/>
        <end position="198"/>
    </location>
</feature>
<feature type="compositionally biased region" description="Basic and acidic residues" evidence="4">
    <location>
        <begin position="550"/>
        <end position="579"/>
    </location>
</feature>
<gene>
    <name evidence="5" type="ORF">PEVE_00032959</name>
</gene>
<evidence type="ECO:0000313" key="6">
    <source>
        <dbReference type="Proteomes" id="UP001159427"/>
    </source>
</evidence>
<dbReference type="InterPro" id="IPR036770">
    <property type="entry name" value="Ankyrin_rpt-contain_sf"/>
</dbReference>
<feature type="compositionally biased region" description="Basic and acidic residues" evidence="4">
    <location>
        <begin position="596"/>
        <end position="611"/>
    </location>
</feature>
<dbReference type="InterPro" id="IPR035892">
    <property type="entry name" value="C2_domain_sf"/>
</dbReference>
<comment type="caution">
    <text evidence="5">The sequence shown here is derived from an EMBL/GenBank/DDBJ whole genome shotgun (WGS) entry which is preliminary data.</text>
</comment>